<dbReference type="CDD" id="cd06559">
    <property type="entry name" value="Endonuclease_V"/>
    <property type="match status" value="1"/>
</dbReference>
<evidence type="ECO:0000256" key="2">
    <source>
        <dbReference type="ARBA" id="ARBA00004496"/>
    </source>
</evidence>
<name>H9ZZS4_FERFK</name>
<keyword evidence="6" id="KW-0378">Hydrolase</keyword>
<reference evidence="8" key="1">
    <citation type="submission" date="2012-03" db="EMBL/GenBank/DDBJ databases">
        <title>Fervidicoccus fontis complete genome analysis confirms its distinct phylogenetic position and predicts its environmental function.</title>
        <authorList>
            <person name="Lebedinsky A.V."/>
            <person name="Mardanov A.V."/>
            <person name="Gumerov V.M."/>
            <person name="Beletsky A.V."/>
            <person name="Kublanov I.V."/>
            <person name="Perevalova A.A."/>
            <person name="Bonch-Osmolovskaya E.A."/>
            <person name="Ravin N.V."/>
            <person name="Skryabin K.G."/>
        </authorList>
    </citation>
    <scope>NUCLEOTIDE SEQUENCE [LARGE SCALE GENOMIC DNA]</scope>
    <source>
        <strain evidence="8">DSM 19380 / VKM B-2539 / Kam940</strain>
    </source>
</reference>
<dbReference type="GO" id="GO:0043737">
    <property type="term" value="F:deoxyribonuclease V activity"/>
    <property type="evidence" value="ECO:0007669"/>
    <property type="project" value="UniProtKB-EC"/>
</dbReference>
<organism evidence="7 8">
    <name type="scientific">Fervidicoccus fontis (strain DSM 19380 / JCM 18336 / VKM B-2539 / Kam940)</name>
    <dbReference type="NCBI Taxonomy" id="1163730"/>
    <lineage>
        <taxon>Archaea</taxon>
        <taxon>Thermoproteota</taxon>
        <taxon>Thermoprotei</taxon>
        <taxon>Fervidicoccales</taxon>
        <taxon>Fervidicoccaceae</taxon>
        <taxon>Fervidicoccus</taxon>
    </lineage>
</organism>
<keyword evidence="5 7" id="KW-0255">Endonuclease</keyword>
<dbReference type="HOGENOM" id="CLU_047631_1_1_2"/>
<dbReference type="InterPro" id="IPR007581">
    <property type="entry name" value="Endonuclease-V"/>
</dbReference>
<reference evidence="7 8" key="2">
    <citation type="journal article" date="2014" name="Extremophiles">
        <title>Analysis of the complete genome of Fervidococcus fontis confirms the distinct phylogenetic position of the order Fervidicoccales and suggests its environmental function.</title>
        <authorList>
            <person name="Lebedinsky A.V."/>
            <person name="Mardanov A.V."/>
            <person name="Kublanov I.V."/>
            <person name="Gumerov V.M."/>
            <person name="Beletsky A.V."/>
            <person name="Perevalova A.A."/>
            <person name="Bidzhieva S.Kh."/>
            <person name="Bonch-Osmolovskaya E.A."/>
            <person name="Skryabin K.G."/>
            <person name="Ravin N.V."/>
        </authorList>
    </citation>
    <scope>NUCLEOTIDE SEQUENCE [LARGE SCALE GENOMIC DNA]</scope>
    <source>
        <strain evidence="8">DSM 19380 / VKM B-2539 / Kam940</strain>
    </source>
</reference>
<evidence type="ECO:0000256" key="1">
    <source>
        <dbReference type="ARBA" id="ARBA00001835"/>
    </source>
</evidence>
<evidence type="ECO:0000256" key="6">
    <source>
        <dbReference type="ARBA" id="ARBA00022801"/>
    </source>
</evidence>
<dbReference type="AlphaFoldDB" id="H9ZZS4"/>
<evidence type="ECO:0000313" key="8">
    <source>
        <dbReference type="Proteomes" id="UP000007391"/>
    </source>
</evidence>
<dbReference type="Gene3D" id="3.30.2170.10">
    <property type="entry name" value="archaeoglobus fulgidus dsm 4304 superfamily"/>
    <property type="match status" value="1"/>
</dbReference>
<dbReference type="GO" id="GO:0003727">
    <property type="term" value="F:single-stranded RNA binding"/>
    <property type="evidence" value="ECO:0007669"/>
    <property type="project" value="TreeGrafter"/>
</dbReference>
<evidence type="ECO:0000256" key="5">
    <source>
        <dbReference type="ARBA" id="ARBA00022759"/>
    </source>
</evidence>
<accession>H9ZZS4</accession>
<dbReference type="GO" id="GO:0016891">
    <property type="term" value="F:RNA endonuclease activity producing 5'-phosphomonoesters, hydrolytic mechanism"/>
    <property type="evidence" value="ECO:0007669"/>
    <property type="project" value="TreeGrafter"/>
</dbReference>
<evidence type="ECO:0000313" key="7">
    <source>
        <dbReference type="EMBL" id="AFH42231.1"/>
    </source>
</evidence>
<keyword evidence="8" id="KW-1185">Reference proteome</keyword>
<comment type="catalytic activity">
    <reaction evidence="1">
        <text>Endonucleolytic cleavage at apurinic or apyrimidinic sites to products with a 5'-phosphate.</text>
        <dbReference type="EC" id="3.1.21.7"/>
    </reaction>
</comment>
<dbReference type="GO" id="GO:0005737">
    <property type="term" value="C:cytoplasm"/>
    <property type="evidence" value="ECO:0007669"/>
    <property type="project" value="UniProtKB-SubCell"/>
</dbReference>
<dbReference type="Pfam" id="PF04493">
    <property type="entry name" value="Endonuclease_5"/>
    <property type="match status" value="1"/>
</dbReference>
<dbReference type="Proteomes" id="UP000007391">
    <property type="component" value="Chromosome"/>
</dbReference>
<dbReference type="eggNOG" id="arCOG00929">
    <property type="taxonomic scope" value="Archaea"/>
</dbReference>
<dbReference type="PANTHER" id="PTHR28511">
    <property type="entry name" value="ENDONUCLEASE V"/>
    <property type="match status" value="1"/>
</dbReference>
<gene>
    <name evidence="7" type="ordered locus">FFONT_0240</name>
</gene>
<evidence type="ECO:0000256" key="3">
    <source>
        <dbReference type="ARBA" id="ARBA00022490"/>
    </source>
</evidence>
<dbReference type="STRING" id="1163730.FFONT_0240"/>
<evidence type="ECO:0000256" key="4">
    <source>
        <dbReference type="ARBA" id="ARBA00022722"/>
    </source>
</evidence>
<proteinExistence type="predicted"/>
<dbReference type="EMBL" id="CP003423">
    <property type="protein sequence ID" value="AFH42231.1"/>
    <property type="molecule type" value="Genomic_DNA"/>
</dbReference>
<protein>
    <submittedName>
        <fullName evidence="7">Endonuclease V</fullName>
    </submittedName>
</protein>
<sequence>MDMFMKRRFSIKKAKASQLLFKEKAFAQLSLIKTYLSDNINIAAVDCAFTKGKEIIASAVAYRREENDAFFVAIRDKIRIPYIPGFLGFREVPVAAAAVSILRDFVDIDLLLVDGHGIAHPRFSGSATHLGLALDIPTIGVAKSLLVYDKIDEEGNFFYKGILIGKILSYPENARKLYISPGYKIPLEKAFEIVKNLRKKPGLPFPLNYADKISKKVAKDEL</sequence>
<dbReference type="PANTHER" id="PTHR28511:SF1">
    <property type="entry name" value="ENDONUCLEASE V"/>
    <property type="match status" value="1"/>
</dbReference>
<dbReference type="GO" id="GO:0006281">
    <property type="term" value="P:DNA repair"/>
    <property type="evidence" value="ECO:0007669"/>
    <property type="project" value="InterPro"/>
</dbReference>
<dbReference type="InParanoid" id="H9ZZS4"/>
<comment type="subcellular location">
    <subcellularLocation>
        <location evidence="2">Cytoplasm</location>
    </subcellularLocation>
</comment>
<dbReference type="FunCoup" id="H9ZZS4">
    <property type="interactions" value="5"/>
</dbReference>
<keyword evidence="4" id="KW-0540">Nuclease</keyword>
<keyword evidence="3" id="KW-0963">Cytoplasm</keyword>
<dbReference type="KEGG" id="ffo:FFONT_0240"/>